<dbReference type="InterPro" id="IPR006153">
    <property type="entry name" value="Cation/H_exchanger_TM"/>
</dbReference>
<feature type="transmembrane region" description="Helical" evidence="7">
    <location>
        <begin position="337"/>
        <end position="355"/>
    </location>
</feature>
<evidence type="ECO:0000313" key="10">
    <source>
        <dbReference type="EMBL" id="KAA8711506.1"/>
    </source>
</evidence>
<evidence type="ECO:0000256" key="4">
    <source>
        <dbReference type="ARBA" id="ARBA00022692"/>
    </source>
</evidence>
<gene>
    <name evidence="10" type="ORF">F4V45_00575</name>
</gene>
<feature type="transmembrane region" description="Helical" evidence="7">
    <location>
        <begin position="306"/>
        <end position="325"/>
    </location>
</feature>
<keyword evidence="3" id="KW-0813">Transport</keyword>
<evidence type="ECO:0000259" key="9">
    <source>
        <dbReference type="Pfam" id="PF02254"/>
    </source>
</evidence>
<dbReference type="RefSeq" id="WP_150336595.1">
    <property type="nucleotide sequence ID" value="NZ_JAERIX010000056.1"/>
</dbReference>
<dbReference type="InterPro" id="IPR036291">
    <property type="entry name" value="NAD(P)-bd_dom_sf"/>
</dbReference>
<organism evidence="10 11">
    <name type="scientific">Helicobacter canis</name>
    <dbReference type="NCBI Taxonomy" id="29419"/>
    <lineage>
        <taxon>Bacteria</taxon>
        <taxon>Pseudomonadati</taxon>
        <taxon>Campylobacterota</taxon>
        <taxon>Epsilonproteobacteria</taxon>
        <taxon>Campylobacterales</taxon>
        <taxon>Helicobacteraceae</taxon>
        <taxon>Helicobacter</taxon>
    </lineage>
</organism>
<dbReference type="Gene3D" id="3.40.50.720">
    <property type="entry name" value="NAD(P)-binding Rossmann-like Domain"/>
    <property type="match status" value="1"/>
</dbReference>
<dbReference type="PANTHER" id="PTHR42751:SF3">
    <property type="entry name" value="SODIUM_GLUTAMATE SYMPORTER"/>
    <property type="match status" value="1"/>
</dbReference>
<dbReference type="AlphaFoldDB" id="A0A5M9QVR5"/>
<evidence type="ECO:0000256" key="1">
    <source>
        <dbReference type="ARBA" id="ARBA00004141"/>
    </source>
</evidence>
<reference evidence="10 11" key="1">
    <citation type="submission" date="2019-09" db="EMBL/GenBank/DDBJ databases">
        <title>Draft genome sequence of various Type strains from the CCUG.</title>
        <authorList>
            <person name="Pineiro-Iglesias B."/>
            <person name="Tunovic T."/>
            <person name="Unosson C."/>
            <person name="Inganas E."/>
            <person name="Ohlen M."/>
            <person name="Cardew S."/>
            <person name="Jensie-Markopoulos S."/>
            <person name="Salva-Serra F."/>
            <person name="Jaen-Luchoro D."/>
            <person name="Karlsson R."/>
            <person name="Svensson-Stadler L."/>
            <person name="Chun J."/>
            <person name="Moore E."/>
        </authorList>
    </citation>
    <scope>NUCLEOTIDE SEQUENCE [LARGE SCALE GENOMIC DNA]</scope>
    <source>
        <strain evidence="10 11">CCUG 32756T</strain>
    </source>
</reference>
<feature type="transmembrane region" description="Helical" evidence="7">
    <location>
        <begin position="37"/>
        <end position="57"/>
    </location>
</feature>
<dbReference type="Pfam" id="PF00999">
    <property type="entry name" value="Na_H_Exchanger"/>
    <property type="match status" value="1"/>
</dbReference>
<evidence type="ECO:0000313" key="11">
    <source>
        <dbReference type="Proteomes" id="UP000323707"/>
    </source>
</evidence>
<comment type="caution">
    <text evidence="10">The sequence shown here is derived from an EMBL/GenBank/DDBJ whole genome shotgun (WGS) entry which is preliminary data.</text>
</comment>
<feature type="transmembrane region" description="Helical" evidence="7">
    <location>
        <begin position="233"/>
        <end position="260"/>
    </location>
</feature>
<feature type="transmembrane region" description="Helical" evidence="7">
    <location>
        <begin position="281"/>
        <end position="300"/>
    </location>
</feature>
<feature type="domain" description="Cation/H+ exchanger transmembrane" evidence="8">
    <location>
        <begin position="29"/>
        <end position="406"/>
    </location>
</feature>
<dbReference type="SUPFAM" id="SSF51735">
    <property type="entry name" value="NAD(P)-binding Rossmann-fold domains"/>
    <property type="match status" value="1"/>
</dbReference>
<comment type="subcellular location">
    <subcellularLocation>
        <location evidence="1">Membrane</location>
        <topology evidence="1">Multi-pass membrane protein</topology>
    </subcellularLocation>
</comment>
<feature type="transmembrane region" description="Helical" evidence="7">
    <location>
        <begin position="386"/>
        <end position="408"/>
    </location>
</feature>
<dbReference type="GO" id="GO:0006813">
    <property type="term" value="P:potassium ion transport"/>
    <property type="evidence" value="ECO:0007669"/>
    <property type="project" value="InterPro"/>
</dbReference>
<sequence>MLYLYYFIIWFVLMEFISLIIVAGLGLSIALNLALKYFDIPAIIGYIVTGVLIVYLFDIRGNEILTDVAEFGIVFLMFMIGLEFSFDRLKSMRQEVLTFGILQVCITTCAFLIVNYYVLGFSFVFSLVVSMGFSLSSTTIVLSHYEANKQLDTSFGKNAVGILIMQDIAVIPILLILAIMTDSQASLGDMLIKTFISGVLVLALLLIPGRWLAVRMLSRAARAGTNELFMVSVLFLVLGSALLAHAFGFSMSLGAFIAGMSISKTRFRYQVQSDLSHFKDIFLGLFFVTVGMQIDVGFLFQEFFALMLALALVMVFKTAVVYWILRWFRSYTSALKTALSLCQIGEFSFAIFLMANRENIFAERVSGGLFGALEDAGIISFGDGDIYQFFVLMVTFSMIATPFILKYLDPICAFVLKQKIRQSHPSDELTKIPSDLQSGHIIVVGYGEFGIEVVDLLKQAGKTYVAVDSDGERVELGLKIKDRVVYGNIKQVEFLKLLKPKEAQCMILAIDDAETIKDICDEVLDFDPHIPIIAKVDSREVQASLDAIDVINFNSRTEIAKLLVQKAVEF</sequence>
<evidence type="ECO:0000256" key="6">
    <source>
        <dbReference type="ARBA" id="ARBA00023136"/>
    </source>
</evidence>
<evidence type="ECO:0000256" key="7">
    <source>
        <dbReference type="SAM" id="Phobius"/>
    </source>
</evidence>
<feature type="transmembrane region" description="Helical" evidence="7">
    <location>
        <begin position="191"/>
        <end position="213"/>
    </location>
</feature>
<feature type="transmembrane region" description="Helical" evidence="7">
    <location>
        <begin position="7"/>
        <end position="31"/>
    </location>
</feature>
<keyword evidence="4 7" id="KW-0812">Transmembrane</keyword>
<dbReference type="PANTHER" id="PTHR42751">
    <property type="entry name" value="SODIUM/HYDROGEN EXCHANGER FAMILY/TRKA DOMAIN PROTEIN"/>
    <property type="match status" value="1"/>
</dbReference>
<dbReference type="Proteomes" id="UP000323707">
    <property type="component" value="Unassembled WGS sequence"/>
</dbReference>
<proteinExistence type="inferred from homology"/>
<dbReference type="GO" id="GO:0016020">
    <property type="term" value="C:membrane"/>
    <property type="evidence" value="ECO:0007669"/>
    <property type="project" value="UniProtKB-SubCell"/>
</dbReference>
<keyword evidence="5 7" id="KW-1133">Transmembrane helix</keyword>
<dbReference type="InterPro" id="IPR003148">
    <property type="entry name" value="RCK_N"/>
</dbReference>
<dbReference type="GO" id="GO:1902600">
    <property type="term" value="P:proton transmembrane transport"/>
    <property type="evidence" value="ECO:0007669"/>
    <property type="project" value="InterPro"/>
</dbReference>
<dbReference type="Pfam" id="PF02254">
    <property type="entry name" value="TrkA_N"/>
    <property type="match status" value="1"/>
</dbReference>
<evidence type="ECO:0000259" key="8">
    <source>
        <dbReference type="Pfam" id="PF00999"/>
    </source>
</evidence>
<feature type="transmembrane region" description="Helical" evidence="7">
    <location>
        <begin position="125"/>
        <end position="147"/>
    </location>
</feature>
<feature type="domain" description="RCK N-terminal" evidence="9">
    <location>
        <begin position="441"/>
        <end position="547"/>
    </location>
</feature>
<dbReference type="GO" id="GO:0015297">
    <property type="term" value="F:antiporter activity"/>
    <property type="evidence" value="ECO:0007669"/>
    <property type="project" value="InterPro"/>
</dbReference>
<evidence type="ECO:0000256" key="2">
    <source>
        <dbReference type="ARBA" id="ARBA00005551"/>
    </source>
</evidence>
<dbReference type="EMBL" id="VXKE01000001">
    <property type="protein sequence ID" value="KAA8711506.1"/>
    <property type="molecule type" value="Genomic_DNA"/>
</dbReference>
<accession>A0A5M9QVR5</accession>
<dbReference type="InterPro" id="IPR038770">
    <property type="entry name" value="Na+/solute_symporter_sf"/>
</dbReference>
<name>A0A5M9QVR5_9HELI</name>
<feature type="transmembrane region" description="Helical" evidence="7">
    <location>
        <begin position="64"/>
        <end position="84"/>
    </location>
</feature>
<keyword evidence="6 7" id="KW-0472">Membrane</keyword>
<evidence type="ECO:0000256" key="5">
    <source>
        <dbReference type="ARBA" id="ARBA00022989"/>
    </source>
</evidence>
<feature type="transmembrane region" description="Helical" evidence="7">
    <location>
        <begin position="159"/>
        <end position="179"/>
    </location>
</feature>
<evidence type="ECO:0000256" key="3">
    <source>
        <dbReference type="ARBA" id="ARBA00022448"/>
    </source>
</evidence>
<feature type="transmembrane region" description="Helical" evidence="7">
    <location>
        <begin position="96"/>
        <end position="118"/>
    </location>
</feature>
<protein>
    <submittedName>
        <fullName evidence="10">Cation:proton antiporter</fullName>
    </submittedName>
</protein>
<comment type="similarity">
    <text evidence="2">Belongs to the monovalent cation:proton antiporter 2 (CPA2) transporter (TC 2.A.37) family.</text>
</comment>
<dbReference type="Gene3D" id="1.20.1530.20">
    <property type="match status" value="1"/>
</dbReference>